<evidence type="ECO:0000256" key="8">
    <source>
        <dbReference type="ARBA" id="ARBA00047315"/>
    </source>
</evidence>
<dbReference type="FunFam" id="3.40.50.720:FF:000084">
    <property type="entry name" value="Short-chain dehydrogenase reductase"/>
    <property type="match status" value="1"/>
</dbReference>
<dbReference type="AlphaFoldDB" id="A0A285UFZ1"/>
<evidence type="ECO:0000256" key="3">
    <source>
        <dbReference type="ARBA" id="ARBA00012848"/>
    </source>
</evidence>
<organism evidence="9 10">
    <name type="scientific">Salinicoccus kekensis</name>
    <dbReference type="NCBI Taxonomy" id="714307"/>
    <lineage>
        <taxon>Bacteria</taxon>
        <taxon>Bacillati</taxon>
        <taxon>Bacillota</taxon>
        <taxon>Bacilli</taxon>
        <taxon>Bacillales</taxon>
        <taxon>Staphylococcaceae</taxon>
        <taxon>Salinicoccus</taxon>
    </lineage>
</organism>
<accession>A0A285UFZ1</accession>
<keyword evidence="10" id="KW-1185">Reference proteome</keyword>
<dbReference type="Pfam" id="PF13561">
    <property type="entry name" value="adh_short_C2"/>
    <property type="match status" value="1"/>
</dbReference>
<dbReference type="EMBL" id="OBQF01000002">
    <property type="protein sequence ID" value="SOC40790.1"/>
    <property type="molecule type" value="Genomic_DNA"/>
</dbReference>
<proteinExistence type="inferred from homology"/>
<comment type="catalytic activity">
    <reaction evidence="8">
        <text>(S)-acetoin + NAD(+) = diacetyl + NADH + H(+)</text>
        <dbReference type="Rhea" id="RHEA:27286"/>
        <dbReference type="ChEBI" id="CHEBI:15378"/>
        <dbReference type="ChEBI" id="CHEBI:15687"/>
        <dbReference type="ChEBI" id="CHEBI:16583"/>
        <dbReference type="ChEBI" id="CHEBI:57540"/>
        <dbReference type="ChEBI" id="CHEBI:57945"/>
        <dbReference type="EC" id="1.1.1.304"/>
    </reaction>
</comment>
<dbReference type="InterPro" id="IPR020904">
    <property type="entry name" value="Sc_DH/Rdtase_CS"/>
</dbReference>
<dbReference type="Gene3D" id="3.40.50.720">
    <property type="entry name" value="NAD(P)-binding Rossmann-like Domain"/>
    <property type="match status" value="1"/>
</dbReference>
<evidence type="ECO:0000313" key="10">
    <source>
        <dbReference type="Proteomes" id="UP000219412"/>
    </source>
</evidence>
<evidence type="ECO:0000256" key="6">
    <source>
        <dbReference type="ARBA" id="ARBA00029989"/>
    </source>
</evidence>
<evidence type="ECO:0000256" key="7">
    <source>
        <dbReference type="ARBA" id="ARBA00031758"/>
    </source>
</evidence>
<dbReference type="InterPro" id="IPR036291">
    <property type="entry name" value="NAD(P)-bd_dom_sf"/>
</dbReference>
<dbReference type="SUPFAM" id="SSF51735">
    <property type="entry name" value="NAD(P)-binding Rossmann-fold domains"/>
    <property type="match status" value="1"/>
</dbReference>
<dbReference type="CDD" id="cd05233">
    <property type="entry name" value="SDR_c"/>
    <property type="match status" value="1"/>
</dbReference>
<sequence length="252" mass="26122">MGKLDNKVAFITGAGSGMGAAQSLLFAKEGAKIIAADINLEGVKKIVEKIKEDGGEAVAVEIDVSDSSSVKDAVKEGLESFERIDVLSNTAGVLDDYAPTLETSEELWDKIININLKGVYNVTNAVLPQMIDNKEGVVINIASIAAFVAGGGGAAYTAAKHGIAGYTKQLSFDYGNKGIRANAIAPGAVESGMTKEIFESGDAAVMESVNSVPAGRYGSPEEIATAALFLASEDSSFMHGAIMPVDGGWLVK</sequence>
<gene>
    <name evidence="9" type="ORF">SAMN05878391_1129</name>
</gene>
<evidence type="ECO:0000256" key="1">
    <source>
        <dbReference type="ARBA" id="ARBA00003200"/>
    </source>
</evidence>
<dbReference type="GO" id="GO:0052588">
    <property type="term" value="F:diacetyl reductase ((S)-acetoin forming) (NAD+) activity"/>
    <property type="evidence" value="ECO:0007669"/>
    <property type="project" value="UniProtKB-EC"/>
</dbReference>
<protein>
    <recommendedName>
        <fullName evidence="4">Diacetyl reductase [(S)-acetoin forming]</fullName>
        <ecNumber evidence="3">1.1.1.304</ecNumber>
    </recommendedName>
    <alternativeName>
        <fullName evidence="6">Acetoin(diacetyl) reductase</fullName>
    </alternativeName>
    <alternativeName>
        <fullName evidence="7">Meso-2,3-butanediol dehydrogenase</fullName>
    </alternativeName>
</protein>
<dbReference type="PRINTS" id="PR00080">
    <property type="entry name" value="SDRFAMILY"/>
</dbReference>
<dbReference type="NCBIfam" id="NF005559">
    <property type="entry name" value="PRK07231.1"/>
    <property type="match status" value="1"/>
</dbReference>
<comment type="similarity">
    <text evidence="2">Belongs to the short-chain dehydrogenases/reductases (SDR) family.</text>
</comment>
<name>A0A285UFZ1_9STAP</name>
<reference evidence="10" key="1">
    <citation type="submission" date="2017-08" db="EMBL/GenBank/DDBJ databases">
        <authorList>
            <person name="Varghese N."/>
            <person name="Submissions S."/>
        </authorList>
    </citation>
    <scope>NUCLEOTIDE SEQUENCE [LARGE SCALE GENOMIC DNA]</scope>
    <source>
        <strain evidence="10">DSM 23173</strain>
    </source>
</reference>
<dbReference type="PRINTS" id="PR00081">
    <property type="entry name" value="GDHRDH"/>
</dbReference>
<evidence type="ECO:0000256" key="2">
    <source>
        <dbReference type="ARBA" id="ARBA00006484"/>
    </source>
</evidence>
<dbReference type="InterPro" id="IPR002347">
    <property type="entry name" value="SDR_fam"/>
</dbReference>
<dbReference type="Proteomes" id="UP000219412">
    <property type="component" value="Unassembled WGS sequence"/>
</dbReference>
<evidence type="ECO:0000256" key="5">
    <source>
        <dbReference type="ARBA" id="ARBA00023002"/>
    </source>
</evidence>
<comment type="function">
    <text evidence="1">Catalyzes the irreversible reduction of 2,3-butanediol to (S)-acetoin in the presence of NADH.</text>
</comment>
<dbReference type="PROSITE" id="PS00061">
    <property type="entry name" value="ADH_SHORT"/>
    <property type="match status" value="1"/>
</dbReference>
<dbReference type="GO" id="GO:0008206">
    <property type="term" value="P:bile acid metabolic process"/>
    <property type="evidence" value="ECO:0007669"/>
    <property type="project" value="UniProtKB-ARBA"/>
</dbReference>
<dbReference type="RefSeq" id="WP_245844557.1">
    <property type="nucleotide sequence ID" value="NZ_OBQF01000002.1"/>
</dbReference>
<dbReference type="PANTHER" id="PTHR24321">
    <property type="entry name" value="DEHYDROGENASES, SHORT CHAIN"/>
    <property type="match status" value="1"/>
</dbReference>
<dbReference type="EC" id="1.1.1.304" evidence="3"/>
<evidence type="ECO:0000313" key="9">
    <source>
        <dbReference type="EMBL" id="SOC40790.1"/>
    </source>
</evidence>
<keyword evidence="5" id="KW-0560">Oxidoreductase</keyword>
<evidence type="ECO:0000256" key="4">
    <source>
        <dbReference type="ARBA" id="ARBA00016110"/>
    </source>
</evidence>
<dbReference type="PANTHER" id="PTHR24321:SF8">
    <property type="entry name" value="ESTRADIOL 17-BETA-DEHYDROGENASE 8-RELATED"/>
    <property type="match status" value="1"/>
</dbReference>